<evidence type="ECO:0000256" key="3">
    <source>
        <dbReference type="SAM" id="MobiDB-lite"/>
    </source>
</evidence>
<accession>A0A6F9EEE4</accession>
<sequence>MFDGKAAIVTGAGRGIGRAIAMALAARAARVMVNDIEEAAVERVVAEIRDLGGAAVGMVADVTREEEVDKLVSACVSKFDTVDILVNNAGIVQTGPLTSITAADWDRVMAVNLKGVFLCCRAVFPIMMQKGGGKIVNVASVAGKRGAFGKLLLCRLQRGGDRLHEVRCPGRGALWHQRQCCRPGSDGHGYDSGHGCKPEGRDPGDGSPGAGRAPGGRGEGGVFSGLQRVGLPHRGDHGRGRRADDGLAGRRFWR</sequence>
<keyword evidence="4" id="KW-0560">Oxidoreductase</keyword>
<dbReference type="AlphaFoldDB" id="A0A6F9EEE4"/>
<dbReference type="PANTHER" id="PTHR42879:SF2">
    <property type="entry name" value="3-OXOACYL-[ACYL-CARRIER-PROTEIN] REDUCTASE FABG"/>
    <property type="match status" value="1"/>
</dbReference>
<dbReference type="Pfam" id="PF00106">
    <property type="entry name" value="adh_short"/>
    <property type="match status" value="1"/>
</dbReference>
<protein>
    <submittedName>
        <fullName evidence="4">Putative 3-oxoacyl-[acyl-carrier-protein] reductase</fullName>
        <ecNumber evidence="4">1.1.1.100</ecNumber>
    </submittedName>
</protein>
<evidence type="ECO:0000256" key="2">
    <source>
        <dbReference type="RuleBase" id="RU000363"/>
    </source>
</evidence>
<dbReference type="Gene3D" id="3.40.50.720">
    <property type="entry name" value="NAD(P)-binding Rossmann-like Domain"/>
    <property type="match status" value="1"/>
</dbReference>
<feature type="compositionally biased region" description="Gly residues" evidence="3">
    <location>
        <begin position="206"/>
        <end position="223"/>
    </location>
</feature>
<dbReference type="PANTHER" id="PTHR42879">
    <property type="entry name" value="3-OXOACYL-(ACYL-CARRIER-PROTEIN) REDUCTASE"/>
    <property type="match status" value="1"/>
</dbReference>
<feature type="compositionally biased region" description="Basic and acidic residues" evidence="3">
    <location>
        <begin position="191"/>
        <end position="204"/>
    </location>
</feature>
<reference evidence="4 5" key="1">
    <citation type="submission" date="2020-04" db="EMBL/GenBank/DDBJ databases">
        <authorList>
            <person name="Hogendoorn C."/>
        </authorList>
    </citation>
    <scope>NUCLEOTIDE SEQUENCE [LARGE SCALE GENOMIC DNA]</scope>
    <source>
        <strain evidence="4">COOX1</strain>
    </source>
</reference>
<name>A0A6F9EEE4_9BACL</name>
<dbReference type="PRINTS" id="PR00081">
    <property type="entry name" value="GDHRDH"/>
</dbReference>
<feature type="region of interest" description="Disordered" evidence="3">
    <location>
        <begin position="191"/>
        <end position="254"/>
    </location>
</feature>
<dbReference type="Proteomes" id="UP000502196">
    <property type="component" value="Chromosome"/>
</dbReference>
<dbReference type="GO" id="GO:0004316">
    <property type="term" value="F:3-oxoacyl-[acyl-carrier-protein] reductase (NADPH) activity"/>
    <property type="evidence" value="ECO:0007669"/>
    <property type="project" value="UniProtKB-EC"/>
</dbReference>
<proteinExistence type="inferred from homology"/>
<comment type="similarity">
    <text evidence="1 2">Belongs to the short-chain dehydrogenases/reductases (SDR) family.</text>
</comment>
<dbReference type="EMBL" id="LR792683">
    <property type="protein sequence ID" value="CAB3395249.1"/>
    <property type="molecule type" value="Genomic_DNA"/>
</dbReference>
<evidence type="ECO:0000313" key="5">
    <source>
        <dbReference type="Proteomes" id="UP000502196"/>
    </source>
</evidence>
<evidence type="ECO:0000313" key="4">
    <source>
        <dbReference type="EMBL" id="CAB3395249.1"/>
    </source>
</evidence>
<dbReference type="InterPro" id="IPR002347">
    <property type="entry name" value="SDR_fam"/>
</dbReference>
<feature type="compositionally biased region" description="Basic and acidic residues" evidence="3">
    <location>
        <begin position="233"/>
        <end position="248"/>
    </location>
</feature>
<dbReference type="InterPro" id="IPR036291">
    <property type="entry name" value="NAD(P)-bd_dom_sf"/>
</dbReference>
<gene>
    <name evidence="4" type="ORF">COOX1_2816</name>
</gene>
<dbReference type="InterPro" id="IPR050259">
    <property type="entry name" value="SDR"/>
</dbReference>
<dbReference type="PRINTS" id="PR00080">
    <property type="entry name" value="SDRFAMILY"/>
</dbReference>
<dbReference type="EC" id="1.1.1.100" evidence="4"/>
<evidence type="ECO:0000256" key="1">
    <source>
        <dbReference type="ARBA" id="ARBA00006484"/>
    </source>
</evidence>
<organism evidence="4 5">
    <name type="scientific">Kyrpidia spormannii</name>
    <dbReference type="NCBI Taxonomy" id="2055160"/>
    <lineage>
        <taxon>Bacteria</taxon>
        <taxon>Bacillati</taxon>
        <taxon>Bacillota</taxon>
        <taxon>Bacilli</taxon>
        <taxon>Bacillales</taxon>
        <taxon>Alicyclobacillaceae</taxon>
        <taxon>Kyrpidia</taxon>
    </lineage>
</organism>
<dbReference type="SUPFAM" id="SSF51735">
    <property type="entry name" value="NAD(P)-binding Rossmann-fold domains"/>
    <property type="match status" value="1"/>
</dbReference>